<sequence length="63" mass="7092">MAKRSGVGKQVVDGDGEGISGKRTEKKIWRLAFDVKLFLHGFSAWMCNTLCDKCPRNCYWPGV</sequence>
<dbReference type="AlphaFoldDB" id="A0AA40FIR3"/>
<protein>
    <submittedName>
        <fullName evidence="1">Uncharacterized protein</fullName>
    </submittedName>
</protein>
<name>A0AA40FIR3_9HYME</name>
<organism evidence="1 2">
    <name type="scientific">Melipona bicolor</name>
    <dbReference type="NCBI Taxonomy" id="60889"/>
    <lineage>
        <taxon>Eukaryota</taxon>
        <taxon>Metazoa</taxon>
        <taxon>Ecdysozoa</taxon>
        <taxon>Arthropoda</taxon>
        <taxon>Hexapoda</taxon>
        <taxon>Insecta</taxon>
        <taxon>Pterygota</taxon>
        <taxon>Neoptera</taxon>
        <taxon>Endopterygota</taxon>
        <taxon>Hymenoptera</taxon>
        <taxon>Apocrita</taxon>
        <taxon>Aculeata</taxon>
        <taxon>Apoidea</taxon>
        <taxon>Anthophila</taxon>
        <taxon>Apidae</taxon>
        <taxon>Melipona</taxon>
    </lineage>
</organism>
<comment type="caution">
    <text evidence="1">The sequence shown here is derived from an EMBL/GenBank/DDBJ whole genome shotgun (WGS) entry which is preliminary data.</text>
</comment>
<dbReference type="Proteomes" id="UP001177670">
    <property type="component" value="Unassembled WGS sequence"/>
</dbReference>
<gene>
    <name evidence="1" type="ORF">K0M31_012906</name>
</gene>
<keyword evidence="2" id="KW-1185">Reference proteome</keyword>
<evidence type="ECO:0000313" key="2">
    <source>
        <dbReference type="Proteomes" id="UP001177670"/>
    </source>
</evidence>
<accession>A0AA40FIR3</accession>
<dbReference type="EMBL" id="JAHYIQ010000034">
    <property type="protein sequence ID" value="KAK1119828.1"/>
    <property type="molecule type" value="Genomic_DNA"/>
</dbReference>
<reference evidence="1" key="1">
    <citation type="submission" date="2021-10" db="EMBL/GenBank/DDBJ databases">
        <title>Melipona bicolor Genome sequencing and assembly.</title>
        <authorList>
            <person name="Araujo N.S."/>
            <person name="Arias M.C."/>
        </authorList>
    </citation>
    <scope>NUCLEOTIDE SEQUENCE</scope>
    <source>
        <strain evidence="1">USP_2M_L1-L4_2017</strain>
        <tissue evidence="1">Whole body</tissue>
    </source>
</reference>
<evidence type="ECO:0000313" key="1">
    <source>
        <dbReference type="EMBL" id="KAK1119828.1"/>
    </source>
</evidence>
<proteinExistence type="predicted"/>